<evidence type="ECO:0000259" key="2">
    <source>
        <dbReference type="Pfam" id="PF00129"/>
    </source>
</evidence>
<organism evidence="3 4">
    <name type="scientific">Hippocampus comes</name>
    <name type="common">Tiger tail seahorse</name>
    <dbReference type="NCBI Taxonomy" id="109280"/>
    <lineage>
        <taxon>Eukaryota</taxon>
        <taxon>Metazoa</taxon>
        <taxon>Chordata</taxon>
        <taxon>Craniata</taxon>
        <taxon>Vertebrata</taxon>
        <taxon>Euteleostomi</taxon>
        <taxon>Actinopterygii</taxon>
        <taxon>Neopterygii</taxon>
        <taxon>Teleostei</taxon>
        <taxon>Neoteleostei</taxon>
        <taxon>Acanthomorphata</taxon>
        <taxon>Syngnathiaria</taxon>
        <taxon>Syngnathiformes</taxon>
        <taxon>Syngnathoidei</taxon>
        <taxon>Syngnathidae</taxon>
        <taxon>Hippocampus</taxon>
    </lineage>
</organism>
<dbReference type="Proteomes" id="UP000264820">
    <property type="component" value="Unplaced"/>
</dbReference>
<reference evidence="3" key="1">
    <citation type="submission" date="2025-08" db="UniProtKB">
        <authorList>
            <consortium name="Ensembl"/>
        </authorList>
    </citation>
    <scope>IDENTIFICATION</scope>
</reference>
<evidence type="ECO:0000313" key="3">
    <source>
        <dbReference type="Ensembl" id="ENSHCOP00000026783.1"/>
    </source>
</evidence>
<proteinExistence type="predicted"/>
<dbReference type="InterPro" id="IPR037055">
    <property type="entry name" value="MHC_I-like_Ag-recog_sf"/>
</dbReference>
<protein>
    <submittedName>
        <fullName evidence="3">H-2 class I histocompatibility antigen, K-B alpha chain-like</fullName>
    </submittedName>
</protein>
<dbReference type="GO" id="GO:0006955">
    <property type="term" value="P:immune response"/>
    <property type="evidence" value="ECO:0007669"/>
    <property type="project" value="TreeGrafter"/>
</dbReference>
<keyword evidence="4" id="KW-1185">Reference proteome</keyword>
<dbReference type="PANTHER" id="PTHR16675:SF237">
    <property type="entry name" value="MHC CLASS I ANTIGEN TRANSCRIPT VARIANT 1-RELATED"/>
    <property type="match status" value="1"/>
</dbReference>
<reference evidence="3" key="2">
    <citation type="submission" date="2025-09" db="UniProtKB">
        <authorList>
            <consortium name="Ensembl"/>
        </authorList>
    </citation>
    <scope>IDENTIFICATION</scope>
</reference>
<dbReference type="SUPFAM" id="SSF54452">
    <property type="entry name" value="MHC antigen-recognition domain"/>
    <property type="match status" value="1"/>
</dbReference>
<dbReference type="InterPro" id="IPR011161">
    <property type="entry name" value="MHC_I-like_Ag-recog"/>
</dbReference>
<dbReference type="GO" id="GO:0005615">
    <property type="term" value="C:extracellular space"/>
    <property type="evidence" value="ECO:0007669"/>
    <property type="project" value="TreeGrafter"/>
</dbReference>
<dbReference type="GO" id="GO:0009897">
    <property type="term" value="C:external side of plasma membrane"/>
    <property type="evidence" value="ECO:0007669"/>
    <property type="project" value="TreeGrafter"/>
</dbReference>
<sequence length="125" mass="14666">MHCARLLNVKQQISNVRNFRVFLSAIHTLNYFITTTSQIPNLPKYWEVAYVDGLQIVRFDGNSRKTKAKQDWVNKIATEDPHFWARETCNSIANEQVLKRKIGCEWDDETGEVDGWEHDCYDTED</sequence>
<dbReference type="Ensembl" id="ENSHCOT00000022286.1">
    <property type="protein sequence ID" value="ENSHCOP00000026783.1"/>
    <property type="gene ID" value="ENSHCOG00000018041.1"/>
</dbReference>
<dbReference type="Gene3D" id="3.30.500.10">
    <property type="entry name" value="MHC class I-like antigen recognition-like"/>
    <property type="match status" value="1"/>
</dbReference>
<feature type="domain" description="MHC class I-like antigen recognition-like" evidence="2">
    <location>
        <begin position="27"/>
        <end position="102"/>
    </location>
</feature>
<evidence type="ECO:0000256" key="1">
    <source>
        <dbReference type="ARBA" id="ARBA00023180"/>
    </source>
</evidence>
<accession>A0A3Q2ZK36</accession>
<dbReference type="InterPro" id="IPR050208">
    <property type="entry name" value="MHC_class-I_related"/>
</dbReference>
<dbReference type="Pfam" id="PF00129">
    <property type="entry name" value="MHC_I"/>
    <property type="match status" value="1"/>
</dbReference>
<dbReference type="PANTHER" id="PTHR16675">
    <property type="entry name" value="MHC CLASS I-RELATED"/>
    <property type="match status" value="1"/>
</dbReference>
<dbReference type="AlphaFoldDB" id="A0A3Q2ZK36"/>
<keyword evidence="1" id="KW-0325">Glycoprotein</keyword>
<dbReference type="GeneTree" id="ENSGT01150000288332"/>
<dbReference type="InterPro" id="IPR011162">
    <property type="entry name" value="MHC_I/II-like_Ag-recog"/>
</dbReference>
<name>A0A3Q2ZK36_HIPCM</name>
<evidence type="ECO:0000313" key="4">
    <source>
        <dbReference type="Proteomes" id="UP000264820"/>
    </source>
</evidence>